<dbReference type="OrthoDB" id="3647420at2759"/>
<dbReference type="EMBL" id="ML996576">
    <property type="protein sequence ID" value="KAF2755862.1"/>
    <property type="molecule type" value="Genomic_DNA"/>
</dbReference>
<reference evidence="2" key="1">
    <citation type="journal article" date="2020" name="Stud. Mycol.">
        <title>101 Dothideomycetes genomes: a test case for predicting lifestyles and emergence of pathogens.</title>
        <authorList>
            <person name="Haridas S."/>
            <person name="Albert R."/>
            <person name="Binder M."/>
            <person name="Bloem J."/>
            <person name="Labutti K."/>
            <person name="Salamov A."/>
            <person name="Andreopoulos B."/>
            <person name="Baker S."/>
            <person name="Barry K."/>
            <person name="Bills G."/>
            <person name="Bluhm B."/>
            <person name="Cannon C."/>
            <person name="Castanera R."/>
            <person name="Culley D."/>
            <person name="Daum C."/>
            <person name="Ezra D."/>
            <person name="Gonzalez J."/>
            <person name="Henrissat B."/>
            <person name="Kuo A."/>
            <person name="Liang C."/>
            <person name="Lipzen A."/>
            <person name="Lutzoni F."/>
            <person name="Magnuson J."/>
            <person name="Mondo S."/>
            <person name="Nolan M."/>
            <person name="Ohm R."/>
            <person name="Pangilinan J."/>
            <person name="Park H.-J."/>
            <person name="Ramirez L."/>
            <person name="Alfaro M."/>
            <person name="Sun H."/>
            <person name="Tritt A."/>
            <person name="Yoshinaga Y."/>
            <person name="Zwiers L.-H."/>
            <person name="Turgeon B."/>
            <person name="Goodwin S."/>
            <person name="Spatafora J."/>
            <person name="Crous P."/>
            <person name="Grigoriev I."/>
        </authorList>
    </citation>
    <scope>NUCLEOTIDE SEQUENCE</scope>
    <source>
        <strain evidence="2">CBS 121739</strain>
    </source>
</reference>
<dbReference type="Pfam" id="PF06985">
    <property type="entry name" value="HET"/>
    <property type="match status" value="1"/>
</dbReference>
<protein>
    <submittedName>
        <fullName evidence="2">HET-domain-containing protein</fullName>
    </submittedName>
</protein>
<feature type="domain" description="Heterokaryon incompatibility" evidence="1">
    <location>
        <begin position="211"/>
        <end position="371"/>
    </location>
</feature>
<dbReference type="InterPro" id="IPR010730">
    <property type="entry name" value="HET"/>
</dbReference>
<organism evidence="2 3">
    <name type="scientific">Pseudovirgaria hyperparasitica</name>
    <dbReference type="NCBI Taxonomy" id="470096"/>
    <lineage>
        <taxon>Eukaryota</taxon>
        <taxon>Fungi</taxon>
        <taxon>Dikarya</taxon>
        <taxon>Ascomycota</taxon>
        <taxon>Pezizomycotina</taxon>
        <taxon>Dothideomycetes</taxon>
        <taxon>Dothideomycetes incertae sedis</taxon>
        <taxon>Acrospermales</taxon>
        <taxon>Acrospermaceae</taxon>
        <taxon>Pseudovirgaria</taxon>
    </lineage>
</organism>
<gene>
    <name evidence="2" type="ORF">EJ05DRAFT_477926</name>
</gene>
<dbReference type="RefSeq" id="XP_033598313.1">
    <property type="nucleotide sequence ID" value="XM_033744341.1"/>
</dbReference>
<name>A0A6A6VYZ1_9PEZI</name>
<dbReference type="Proteomes" id="UP000799437">
    <property type="component" value="Unassembled WGS sequence"/>
</dbReference>
<accession>A0A6A6VYZ1</accession>
<keyword evidence="3" id="KW-1185">Reference proteome</keyword>
<sequence>MADSTSSSTSTGQIMSRLPRTVKSTLCDVCYKFEEKVLRHKVIKGYKYDSEDHYWHWKALYDSAQGGCELCQLLLPLCLESYDRRQNPFVRCGNIVIPRHEGQPLLTASTEYESSQTPERVHEGKDYLGGIVLAAEAGSQARQEGRFMGRKCCAYPDFDLARQWIKDCEGHASCARGKVVTWTNPTRLLQIIGDGSIVKLIATTNSERYDYTTLSHRWGTDRLPMRTLRTNIQQHMSSIVTENLPETFRDAVLATQTLGYEYIWIDSLCIIQDDTQDWERECPRMASIYGQTAVTITVPGAENSYSAFLLPRRSTHSVELQYRNEQGEPQGSVTMWHPGICFRTSSQGGCVSPTTHPGVSGLKDRGWVFQEWLLSPRILYFGSSQIFFECSHSRRYEISDLEYSAPLSRPNMTKTLPTYSDAVQYYEWWYSLVGRYSICHLTFEKDRLPAISGIAHRYPSPMDQDRLLAGLWVGDFPGALLWRYSYEWSSEGQGKDRPEMREDVSPSWSWSSKVWAASKGYPVVWQFERPGDQVRWTQSAISTTTKLASLSSTPDPYGQVSEGHIHVRSKLFVALLGGEEYQTAKWTPFLVVKQGGVGNLGDMKYSFYPDVPNRYTPRGTYVERDGRWMSEVPDIDVGIFILPLMIDGADHLCGVALKANPDGKEYYRVGLVTGRTRLSQEMIDILDLSNPDDAIEIVVR</sequence>
<dbReference type="GeneID" id="54485395"/>
<evidence type="ECO:0000259" key="1">
    <source>
        <dbReference type="Pfam" id="PF06985"/>
    </source>
</evidence>
<dbReference type="AlphaFoldDB" id="A0A6A6VYZ1"/>
<dbReference type="PANTHER" id="PTHR33112:SF8">
    <property type="entry name" value="HETEROKARYON INCOMPATIBILITY DOMAIN-CONTAINING PROTEIN"/>
    <property type="match status" value="1"/>
</dbReference>
<dbReference type="PANTHER" id="PTHR33112">
    <property type="entry name" value="DOMAIN PROTEIN, PUTATIVE-RELATED"/>
    <property type="match status" value="1"/>
</dbReference>
<proteinExistence type="predicted"/>
<evidence type="ECO:0000313" key="2">
    <source>
        <dbReference type="EMBL" id="KAF2755862.1"/>
    </source>
</evidence>
<evidence type="ECO:0000313" key="3">
    <source>
        <dbReference type="Proteomes" id="UP000799437"/>
    </source>
</evidence>